<feature type="domain" description="DUF2399" evidence="2">
    <location>
        <begin position="224"/>
        <end position="332"/>
    </location>
</feature>
<evidence type="ECO:0000313" key="3">
    <source>
        <dbReference type="EMBL" id="SCG53165.1"/>
    </source>
</evidence>
<accession>A0A1C5I4U2</accession>
<keyword evidence="1" id="KW-0175">Coiled coil</keyword>
<protein>
    <submittedName>
        <fullName evidence="3">TIGR02679 family protein</fullName>
    </submittedName>
</protein>
<dbReference type="InterPro" id="IPR024465">
    <property type="entry name" value="DUF2399"/>
</dbReference>
<dbReference type="Proteomes" id="UP000199360">
    <property type="component" value="Unassembled WGS sequence"/>
</dbReference>
<dbReference type="RefSeq" id="WP_245716335.1">
    <property type="nucleotide sequence ID" value="NZ_FMDM01000004.1"/>
</dbReference>
<keyword evidence="4" id="KW-1185">Reference proteome</keyword>
<evidence type="ECO:0000256" key="1">
    <source>
        <dbReference type="SAM" id="Coils"/>
    </source>
</evidence>
<evidence type="ECO:0000313" key="4">
    <source>
        <dbReference type="Proteomes" id="UP000199360"/>
    </source>
</evidence>
<organism evidence="3 4">
    <name type="scientific">Micromonospora humi</name>
    <dbReference type="NCBI Taxonomy" id="745366"/>
    <lineage>
        <taxon>Bacteria</taxon>
        <taxon>Bacillati</taxon>
        <taxon>Actinomycetota</taxon>
        <taxon>Actinomycetes</taxon>
        <taxon>Micromonosporales</taxon>
        <taxon>Micromonosporaceae</taxon>
        <taxon>Micromonospora</taxon>
    </lineage>
</organism>
<gene>
    <name evidence="3" type="ORF">GA0070213_104437</name>
</gene>
<reference evidence="4" key="1">
    <citation type="submission" date="2016-06" db="EMBL/GenBank/DDBJ databases">
        <authorList>
            <person name="Varghese N."/>
            <person name="Submissions Spin"/>
        </authorList>
    </citation>
    <scope>NUCLEOTIDE SEQUENCE [LARGE SCALE GENOMIC DNA]</scope>
    <source>
        <strain evidence="4">DSM 45647</strain>
    </source>
</reference>
<dbReference type="Pfam" id="PF09664">
    <property type="entry name" value="DUF2399"/>
    <property type="match status" value="1"/>
</dbReference>
<feature type="coiled-coil region" evidence="1">
    <location>
        <begin position="23"/>
        <end position="57"/>
    </location>
</feature>
<evidence type="ECO:0000259" key="2">
    <source>
        <dbReference type="Pfam" id="PF09664"/>
    </source>
</evidence>
<dbReference type="AlphaFoldDB" id="A0A1C5I4U2"/>
<proteinExistence type="predicted"/>
<dbReference type="STRING" id="745366.GA0070213_104437"/>
<sequence length="338" mass="35630">MIRSTPACRIAAGVCQQARTADAADATAAADDAEQAERRAEDAVAQARARLRAQLEQWTQGNAGLLADIARPDLAVVLAAVVDTTGEPGARTLREAYAEATAITVTQRRDRLAALAAQRAALADRRAEVAAERDRIAAEHDDAPPALATRPAPRAGRPGAPLWRLVRFADGVTGPDAAAVEAALHAAGLLDAWLHPDPGTATAALAGDDLDGYLLPLPPHRRPTAPPLICTEGVPSVAVHTLLGAAHGAAIRWRNDFDWTGVRLTAAALQRYRGAVPWRMTAADYLPRAGTGTALIGTPTRTPWDESLGESMRRTGRAVMEERLLDLLIADLRVTGAG</sequence>
<dbReference type="EMBL" id="FMDM01000004">
    <property type="protein sequence ID" value="SCG53165.1"/>
    <property type="molecule type" value="Genomic_DNA"/>
</dbReference>
<name>A0A1C5I4U2_9ACTN</name>